<feature type="compositionally biased region" description="Low complexity" evidence="7">
    <location>
        <begin position="264"/>
        <end position="278"/>
    </location>
</feature>
<evidence type="ECO:0000256" key="5">
    <source>
        <dbReference type="ARBA" id="ARBA00022801"/>
    </source>
</evidence>
<evidence type="ECO:0000256" key="1">
    <source>
        <dbReference type="ARBA" id="ARBA00001946"/>
    </source>
</evidence>
<feature type="compositionally biased region" description="Polar residues" evidence="7">
    <location>
        <begin position="359"/>
        <end position="369"/>
    </location>
</feature>
<sequence>MGVKGLTPLLRRFAPSSLTPISINDLQNKTLAIDGTLFIQRFVKGADRGENSHSFPHMLGFYQLVTFLKYYNIKPIFIFDGDANIRQKLQERIRRKSAMDKTKAQLGSENQRQTRLKEWEQIVESLKIKSKKDVLRSEYVTAGIKDLVEIVGDEGLDTKTSLRISKVVGMSVFMQRNPRFSPTLDDILIRTRVEKLVTSVLLDAKLLKYSKTRSRAQKLGQMEANLLNDVVLNKILDIPQQLKLSEETSLEDAHEHTDSSDSVISTEISPESAEPSSSVTDDQIRTPDSPTPDSPETVELSQPSPLADSTVIPESAQVLQTPTLESLEKAEPPEASYPTESVDISPPILSEPTLIEETQLPSSAESTASLPEVTKPTLTETIEQPQPSYLDESAEISPTTDSILEPVPTESVEETKPPQPQPLAEVGPADTLEPEDVDKDMETLDKIQPSQQLPSIPLDIPLPQEEIPFPVTSTEPDDEKPFEYPTTLIPEPPTSTELPAIALETKTLEEEETLDLKTIEAIISTYKQTIVLSDVRSTLLDVTSETDYYVTRLEKAVAPVTRIMIEEAKDFLRKAGVPCLTCHDHEAEAMCASLTTHGITDATVTEDMDAALFGEGLVIRQLQWKNQPMLEYSSVKAREELDLSKEAFLDLCIMCGTDFGGKVEKIGPVTALKLIRQYKSIENIVDNCSYRFDFPDNYLDEVRVTRQIFNKPPKVQDSGSVVYDTKPESPDLESFLELYDIQPSSANIFNDAPQAENKSLNDMVFI</sequence>
<dbReference type="Pfam" id="PF00867">
    <property type="entry name" value="XPG_I"/>
    <property type="match status" value="1"/>
</dbReference>
<proteinExistence type="predicted"/>
<dbReference type="Pfam" id="PF00752">
    <property type="entry name" value="XPG_N"/>
    <property type="match status" value="1"/>
</dbReference>
<dbReference type="GO" id="GO:0008409">
    <property type="term" value="F:5'-3' exonuclease activity"/>
    <property type="evidence" value="ECO:0007669"/>
    <property type="project" value="TreeGrafter"/>
</dbReference>
<dbReference type="InterPro" id="IPR029060">
    <property type="entry name" value="PIN-like_dom_sf"/>
</dbReference>
<evidence type="ECO:0000313" key="11">
    <source>
        <dbReference type="Proteomes" id="UP000789739"/>
    </source>
</evidence>
<evidence type="ECO:0000313" key="10">
    <source>
        <dbReference type="EMBL" id="CAG8476859.1"/>
    </source>
</evidence>
<dbReference type="PRINTS" id="PR00853">
    <property type="entry name" value="XPGRADSUPER"/>
</dbReference>
<dbReference type="Proteomes" id="UP000789739">
    <property type="component" value="Unassembled WGS sequence"/>
</dbReference>
<reference evidence="10" key="1">
    <citation type="submission" date="2021-06" db="EMBL/GenBank/DDBJ databases">
        <authorList>
            <person name="Kallberg Y."/>
            <person name="Tangrot J."/>
            <person name="Rosling A."/>
        </authorList>
    </citation>
    <scope>NUCLEOTIDE SEQUENCE</scope>
    <source>
        <strain evidence="10">BR232B</strain>
    </source>
</reference>
<dbReference type="SMART" id="SM00279">
    <property type="entry name" value="HhH2"/>
    <property type="match status" value="1"/>
</dbReference>
<keyword evidence="4" id="KW-0255">Endonuclease</keyword>
<dbReference type="Gene3D" id="3.40.50.1010">
    <property type="entry name" value="5'-nuclease"/>
    <property type="match status" value="2"/>
</dbReference>
<dbReference type="Gene3D" id="1.10.150.20">
    <property type="entry name" value="5' to 3' exonuclease, C-terminal subdomain"/>
    <property type="match status" value="1"/>
</dbReference>
<feature type="domain" description="XPG-I" evidence="8">
    <location>
        <begin position="573"/>
        <end position="643"/>
    </location>
</feature>
<dbReference type="AlphaFoldDB" id="A0A9N8ZAK2"/>
<protein>
    <submittedName>
        <fullName evidence="10">10090_t:CDS:1</fullName>
    </submittedName>
</protein>
<dbReference type="SMART" id="SM00484">
    <property type="entry name" value="XPGI"/>
    <property type="match status" value="1"/>
</dbReference>
<keyword evidence="2" id="KW-0540">Nuclease</keyword>
<feature type="compositionally biased region" description="Polar residues" evidence="7">
    <location>
        <begin position="376"/>
        <end position="387"/>
    </location>
</feature>
<evidence type="ECO:0000256" key="2">
    <source>
        <dbReference type="ARBA" id="ARBA00022722"/>
    </source>
</evidence>
<dbReference type="PANTHER" id="PTHR11081:SF9">
    <property type="entry name" value="FLAP ENDONUCLEASE 1"/>
    <property type="match status" value="1"/>
</dbReference>
<dbReference type="InterPro" id="IPR006085">
    <property type="entry name" value="XPG_DNA_repair_N"/>
</dbReference>
<dbReference type="SMART" id="SM00485">
    <property type="entry name" value="XPGN"/>
    <property type="match status" value="1"/>
</dbReference>
<organism evidence="10 11">
    <name type="scientific">Paraglomus brasilianum</name>
    <dbReference type="NCBI Taxonomy" id="144538"/>
    <lineage>
        <taxon>Eukaryota</taxon>
        <taxon>Fungi</taxon>
        <taxon>Fungi incertae sedis</taxon>
        <taxon>Mucoromycota</taxon>
        <taxon>Glomeromycotina</taxon>
        <taxon>Glomeromycetes</taxon>
        <taxon>Paraglomerales</taxon>
        <taxon>Paraglomeraceae</taxon>
        <taxon>Paraglomus</taxon>
    </lineage>
</organism>
<dbReference type="InterPro" id="IPR008918">
    <property type="entry name" value="HhH2"/>
</dbReference>
<name>A0A9N8ZAK2_9GLOM</name>
<gene>
    <name evidence="10" type="ORF">PBRASI_LOCUS1366</name>
</gene>
<dbReference type="SUPFAM" id="SSF88723">
    <property type="entry name" value="PIN domain-like"/>
    <property type="match status" value="1"/>
</dbReference>
<dbReference type="CDD" id="cd09901">
    <property type="entry name" value="H3TH_FEN1-like"/>
    <property type="match status" value="1"/>
</dbReference>
<evidence type="ECO:0000256" key="6">
    <source>
        <dbReference type="ARBA" id="ARBA00022842"/>
    </source>
</evidence>
<comment type="cofactor">
    <cofactor evidence="1">
        <name>Mg(2+)</name>
        <dbReference type="ChEBI" id="CHEBI:18420"/>
    </cofactor>
</comment>
<feature type="domain" description="XPG N-terminal" evidence="9">
    <location>
        <begin position="1"/>
        <end position="102"/>
    </location>
</feature>
<dbReference type="EMBL" id="CAJVPI010000086">
    <property type="protein sequence ID" value="CAG8476859.1"/>
    <property type="molecule type" value="Genomic_DNA"/>
</dbReference>
<dbReference type="GO" id="GO:0017108">
    <property type="term" value="F:5'-flap endonuclease activity"/>
    <property type="evidence" value="ECO:0007669"/>
    <property type="project" value="TreeGrafter"/>
</dbReference>
<dbReference type="OrthoDB" id="31113at2759"/>
<dbReference type="PANTHER" id="PTHR11081">
    <property type="entry name" value="FLAP ENDONUCLEASE FAMILY MEMBER"/>
    <property type="match status" value="1"/>
</dbReference>
<dbReference type="InterPro" id="IPR036279">
    <property type="entry name" value="5-3_exonuclease_C_sf"/>
</dbReference>
<comment type="caution">
    <text evidence="10">The sequence shown here is derived from an EMBL/GenBank/DDBJ whole genome shotgun (WGS) entry which is preliminary data.</text>
</comment>
<keyword evidence="11" id="KW-1185">Reference proteome</keyword>
<dbReference type="InterPro" id="IPR006084">
    <property type="entry name" value="XPG/Rad2"/>
</dbReference>
<keyword evidence="5" id="KW-0378">Hydrolase</keyword>
<keyword evidence="6" id="KW-0460">Magnesium</keyword>
<dbReference type="InterPro" id="IPR006086">
    <property type="entry name" value="XPG-I_dom"/>
</dbReference>
<evidence type="ECO:0000259" key="9">
    <source>
        <dbReference type="SMART" id="SM00485"/>
    </source>
</evidence>
<dbReference type="GO" id="GO:0046872">
    <property type="term" value="F:metal ion binding"/>
    <property type="evidence" value="ECO:0007669"/>
    <property type="project" value="UniProtKB-KW"/>
</dbReference>
<feature type="region of interest" description="Disordered" evidence="7">
    <location>
        <begin position="247"/>
        <end position="435"/>
    </location>
</feature>
<evidence type="ECO:0000256" key="7">
    <source>
        <dbReference type="SAM" id="MobiDB-lite"/>
    </source>
</evidence>
<accession>A0A9N8ZAK2</accession>
<dbReference type="GO" id="GO:0006281">
    <property type="term" value="P:DNA repair"/>
    <property type="evidence" value="ECO:0007669"/>
    <property type="project" value="UniProtKB-ARBA"/>
</dbReference>
<keyword evidence="3" id="KW-0479">Metal-binding</keyword>
<dbReference type="SUPFAM" id="SSF47807">
    <property type="entry name" value="5' to 3' exonuclease, C-terminal subdomain"/>
    <property type="match status" value="1"/>
</dbReference>
<evidence type="ECO:0000256" key="3">
    <source>
        <dbReference type="ARBA" id="ARBA00022723"/>
    </source>
</evidence>
<evidence type="ECO:0000259" key="8">
    <source>
        <dbReference type="SMART" id="SM00484"/>
    </source>
</evidence>
<dbReference type="GO" id="GO:0003677">
    <property type="term" value="F:DNA binding"/>
    <property type="evidence" value="ECO:0007669"/>
    <property type="project" value="InterPro"/>
</dbReference>
<evidence type="ECO:0000256" key="4">
    <source>
        <dbReference type="ARBA" id="ARBA00022759"/>
    </source>
</evidence>